<dbReference type="OrthoDB" id="2160519at2759"/>
<dbReference type="Gene3D" id="3.30.710.10">
    <property type="entry name" value="Potassium Channel Kv1.1, Chain A"/>
    <property type="match status" value="1"/>
</dbReference>
<evidence type="ECO:0000256" key="1">
    <source>
        <dbReference type="ARBA" id="ARBA00022441"/>
    </source>
</evidence>
<dbReference type="PANTHER" id="PTHR45632:SF3">
    <property type="entry name" value="KELCH-LIKE PROTEIN 32"/>
    <property type="match status" value="1"/>
</dbReference>
<keyword evidence="5" id="KW-1185">Reference proteome</keyword>
<name>A0A1Y2CQD8_9FUNG</name>
<dbReference type="Pfam" id="PF00651">
    <property type="entry name" value="BTB"/>
    <property type="match status" value="1"/>
</dbReference>
<evidence type="ECO:0000313" key="5">
    <source>
        <dbReference type="Proteomes" id="UP000193642"/>
    </source>
</evidence>
<sequence>MTADAQLQPTKAFKLEFGSPITAAYNQMRLDQSLADVVILVGETRTPVFAHSIVLSHRSDYYKNALSNRWINDSNDLHSSCALHPNTDFETINIVLEFIYTGSVTIPDSCLSRFAVFADFLTLESVSQSCLDYWAASLLSPSNAMEFYVLTDKLNHVEYQSRAILCGKNDMGFLKKAWMKWTLLFTWSKLKQLESEILHEEKVFGDLKPLLHLVGLYRMEKSQFVSIVEPDLTVFPTLSTRNSSTKWIAPFDSAILRDLPLKSVFRRVSQHLERIYARHTLLFSTVNYSDVNVMNAKYHASCDKARNTLLLVKTVHGAIMGGFVDVTWNNFGPQTVEEACLFHVKCTESGSVVDIEFFHLFFGNSLFINKMNIFFQWGANYETNGRTLEDFAGDGCE</sequence>
<dbReference type="PANTHER" id="PTHR45632">
    <property type="entry name" value="LD33804P"/>
    <property type="match status" value="1"/>
</dbReference>
<evidence type="ECO:0000259" key="3">
    <source>
        <dbReference type="PROSITE" id="PS50097"/>
    </source>
</evidence>
<dbReference type="SUPFAM" id="SSF54695">
    <property type="entry name" value="POZ domain"/>
    <property type="match status" value="1"/>
</dbReference>
<evidence type="ECO:0000313" key="4">
    <source>
        <dbReference type="EMBL" id="ORY49156.1"/>
    </source>
</evidence>
<comment type="caution">
    <text evidence="4">The sequence shown here is derived from an EMBL/GenBank/DDBJ whole genome shotgun (WGS) entry which is preliminary data.</text>
</comment>
<evidence type="ECO:0000256" key="2">
    <source>
        <dbReference type="ARBA" id="ARBA00022737"/>
    </source>
</evidence>
<reference evidence="4 5" key="1">
    <citation type="submission" date="2016-07" db="EMBL/GenBank/DDBJ databases">
        <title>Pervasive Adenine N6-methylation of Active Genes in Fungi.</title>
        <authorList>
            <consortium name="DOE Joint Genome Institute"/>
            <person name="Mondo S.J."/>
            <person name="Dannebaum R.O."/>
            <person name="Kuo R.C."/>
            <person name="Labutti K."/>
            <person name="Haridas S."/>
            <person name="Kuo A."/>
            <person name="Salamov A."/>
            <person name="Ahrendt S.R."/>
            <person name="Lipzen A."/>
            <person name="Sullivan W."/>
            <person name="Andreopoulos W.B."/>
            <person name="Clum A."/>
            <person name="Lindquist E."/>
            <person name="Daum C."/>
            <person name="Ramamoorthy G.K."/>
            <person name="Gryganskyi A."/>
            <person name="Culley D."/>
            <person name="Magnuson J.K."/>
            <person name="James T.Y."/>
            <person name="O'Malley M.A."/>
            <person name="Stajich J.E."/>
            <person name="Spatafora J.W."/>
            <person name="Visel A."/>
            <person name="Grigoriev I.V."/>
        </authorList>
    </citation>
    <scope>NUCLEOTIDE SEQUENCE [LARGE SCALE GENOMIC DNA]</scope>
    <source>
        <strain evidence="4 5">JEL800</strain>
    </source>
</reference>
<dbReference type="PROSITE" id="PS50097">
    <property type="entry name" value="BTB"/>
    <property type="match status" value="1"/>
</dbReference>
<keyword evidence="1" id="KW-0880">Kelch repeat</keyword>
<dbReference type="AlphaFoldDB" id="A0A1Y2CQD8"/>
<accession>A0A1Y2CQD8</accession>
<proteinExistence type="predicted"/>
<dbReference type="STRING" id="329046.A0A1Y2CQD8"/>
<keyword evidence="2" id="KW-0677">Repeat</keyword>
<feature type="domain" description="BTB" evidence="3">
    <location>
        <begin position="35"/>
        <end position="108"/>
    </location>
</feature>
<dbReference type="InterPro" id="IPR011333">
    <property type="entry name" value="SKP1/BTB/POZ_sf"/>
</dbReference>
<protein>
    <recommendedName>
        <fullName evidence="3">BTB domain-containing protein</fullName>
    </recommendedName>
</protein>
<gene>
    <name evidence="4" type="ORF">BCR33DRAFT_714199</name>
</gene>
<feature type="non-terminal residue" evidence="4">
    <location>
        <position position="397"/>
    </location>
</feature>
<dbReference type="SMART" id="SM00225">
    <property type="entry name" value="BTB"/>
    <property type="match status" value="1"/>
</dbReference>
<dbReference type="InterPro" id="IPR000210">
    <property type="entry name" value="BTB/POZ_dom"/>
</dbReference>
<dbReference type="EMBL" id="MCGO01000010">
    <property type="protein sequence ID" value="ORY49156.1"/>
    <property type="molecule type" value="Genomic_DNA"/>
</dbReference>
<organism evidence="4 5">
    <name type="scientific">Rhizoclosmatium globosum</name>
    <dbReference type="NCBI Taxonomy" id="329046"/>
    <lineage>
        <taxon>Eukaryota</taxon>
        <taxon>Fungi</taxon>
        <taxon>Fungi incertae sedis</taxon>
        <taxon>Chytridiomycota</taxon>
        <taxon>Chytridiomycota incertae sedis</taxon>
        <taxon>Chytridiomycetes</taxon>
        <taxon>Chytridiales</taxon>
        <taxon>Chytriomycetaceae</taxon>
        <taxon>Rhizoclosmatium</taxon>
    </lineage>
</organism>
<dbReference type="Proteomes" id="UP000193642">
    <property type="component" value="Unassembled WGS sequence"/>
</dbReference>